<accession>A0ABU1IY95</accession>
<dbReference type="PANTHER" id="PTHR47506">
    <property type="entry name" value="TRANSCRIPTIONAL REGULATORY PROTEIN"/>
    <property type="match status" value="1"/>
</dbReference>
<dbReference type="PANTHER" id="PTHR47506:SF10">
    <property type="entry name" value="TRANSCRIPTIONAL REGULATORY PROTEIN"/>
    <property type="match status" value="1"/>
</dbReference>
<dbReference type="RefSeq" id="WP_188776254.1">
    <property type="nucleotide sequence ID" value="NZ_BMMB01000006.1"/>
</dbReference>
<gene>
    <name evidence="6" type="ORF">JOC58_002125</name>
</gene>
<sequence>MARPKEFEINEVLDRALLLFWEQGYEKTSMQELVDTMGIHRKSIYDTFGDKHALFIQALQLYIKRQSEHLKKPALAEQSVKEIIRQALDVKKSNDETPIGCFMVNTGVELGTLDPLSASLVQDGYGRIEEFFRYLIEYGQKRGELNATLNATMLSHYLMNAWLGIRTMAKTNYDSQQVANTIAITLSVLDS</sequence>
<evidence type="ECO:0000256" key="4">
    <source>
        <dbReference type="PROSITE-ProRule" id="PRU00335"/>
    </source>
</evidence>
<evidence type="ECO:0000256" key="2">
    <source>
        <dbReference type="ARBA" id="ARBA00023125"/>
    </source>
</evidence>
<organism evidence="6 7">
    <name type="scientific">Paenibacillus hunanensis</name>
    <dbReference type="NCBI Taxonomy" id="539262"/>
    <lineage>
        <taxon>Bacteria</taxon>
        <taxon>Bacillati</taxon>
        <taxon>Bacillota</taxon>
        <taxon>Bacilli</taxon>
        <taxon>Bacillales</taxon>
        <taxon>Paenibacillaceae</taxon>
        <taxon>Paenibacillus</taxon>
    </lineage>
</organism>
<evidence type="ECO:0000313" key="7">
    <source>
        <dbReference type="Proteomes" id="UP001185028"/>
    </source>
</evidence>
<proteinExistence type="predicted"/>
<evidence type="ECO:0000313" key="6">
    <source>
        <dbReference type="EMBL" id="MDR6244232.1"/>
    </source>
</evidence>
<comment type="caution">
    <text evidence="6">The sequence shown here is derived from an EMBL/GenBank/DDBJ whole genome shotgun (WGS) entry which is preliminary data.</text>
</comment>
<dbReference type="SUPFAM" id="SSF48498">
    <property type="entry name" value="Tetracyclin repressor-like, C-terminal domain"/>
    <property type="match status" value="1"/>
</dbReference>
<dbReference type="InterPro" id="IPR001647">
    <property type="entry name" value="HTH_TetR"/>
</dbReference>
<feature type="domain" description="HTH tetR-type" evidence="5">
    <location>
        <begin position="6"/>
        <end position="66"/>
    </location>
</feature>
<evidence type="ECO:0000256" key="1">
    <source>
        <dbReference type="ARBA" id="ARBA00023015"/>
    </source>
</evidence>
<dbReference type="Pfam" id="PF00440">
    <property type="entry name" value="TetR_N"/>
    <property type="match status" value="1"/>
</dbReference>
<keyword evidence="7" id="KW-1185">Reference proteome</keyword>
<evidence type="ECO:0000259" key="5">
    <source>
        <dbReference type="PROSITE" id="PS50977"/>
    </source>
</evidence>
<keyword evidence="3" id="KW-0804">Transcription</keyword>
<name>A0ABU1IY95_9BACL</name>
<dbReference type="InterPro" id="IPR011075">
    <property type="entry name" value="TetR_C"/>
</dbReference>
<dbReference type="PROSITE" id="PS50977">
    <property type="entry name" value="HTH_TETR_2"/>
    <property type="match status" value="1"/>
</dbReference>
<dbReference type="InterPro" id="IPR009057">
    <property type="entry name" value="Homeodomain-like_sf"/>
</dbReference>
<evidence type="ECO:0000256" key="3">
    <source>
        <dbReference type="ARBA" id="ARBA00023163"/>
    </source>
</evidence>
<feature type="DNA-binding region" description="H-T-H motif" evidence="4">
    <location>
        <begin position="29"/>
        <end position="48"/>
    </location>
</feature>
<dbReference type="Pfam" id="PF16925">
    <property type="entry name" value="TetR_C_13"/>
    <property type="match status" value="1"/>
</dbReference>
<dbReference type="InterPro" id="IPR036271">
    <property type="entry name" value="Tet_transcr_reg_TetR-rel_C_sf"/>
</dbReference>
<dbReference type="Gene3D" id="1.10.10.60">
    <property type="entry name" value="Homeodomain-like"/>
    <property type="match status" value="1"/>
</dbReference>
<dbReference type="Proteomes" id="UP001185028">
    <property type="component" value="Unassembled WGS sequence"/>
</dbReference>
<dbReference type="SUPFAM" id="SSF46689">
    <property type="entry name" value="Homeodomain-like"/>
    <property type="match status" value="1"/>
</dbReference>
<keyword evidence="1" id="KW-0805">Transcription regulation</keyword>
<dbReference type="EMBL" id="JAVDQH010000007">
    <property type="protein sequence ID" value="MDR6244232.1"/>
    <property type="molecule type" value="Genomic_DNA"/>
</dbReference>
<reference evidence="6 7" key="1">
    <citation type="submission" date="2023-07" db="EMBL/GenBank/DDBJ databases">
        <title>Genomic Encyclopedia of Type Strains, Phase IV (KMG-IV): sequencing the most valuable type-strain genomes for metagenomic binning, comparative biology and taxonomic classification.</title>
        <authorList>
            <person name="Goeker M."/>
        </authorList>
    </citation>
    <scope>NUCLEOTIDE SEQUENCE [LARGE SCALE GENOMIC DNA]</scope>
    <source>
        <strain evidence="6 7">DSM 22170</strain>
    </source>
</reference>
<dbReference type="Gene3D" id="1.10.357.10">
    <property type="entry name" value="Tetracycline Repressor, domain 2"/>
    <property type="match status" value="1"/>
</dbReference>
<keyword evidence="2 4" id="KW-0238">DNA-binding</keyword>
<protein>
    <submittedName>
        <fullName evidence="6">TetR/AcrR family transcriptional repressor of nem operon</fullName>
    </submittedName>
</protein>